<feature type="domain" description="Gfd2/YDR514C-like C-terminal" evidence="2">
    <location>
        <begin position="114"/>
        <end position="315"/>
    </location>
</feature>
<feature type="region of interest" description="Disordered" evidence="1">
    <location>
        <begin position="19"/>
        <end position="47"/>
    </location>
</feature>
<evidence type="ECO:0000313" key="3">
    <source>
        <dbReference type="EMBL" id="KAF2492532.1"/>
    </source>
</evidence>
<organism evidence="3 4">
    <name type="scientific">Lophium mytilinum</name>
    <dbReference type="NCBI Taxonomy" id="390894"/>
    <lineage>
        <taxon>Eukaryota</taxon>
        <taxon>Fungi</taxon>
        <taxon>Dikarya</taxon>
        <taxon>Ascomycota</taxon>
        <taxon>Pezizomycotina</taxon>
        <taxon>Dothideomycetes</taxon>
        <taxon>Pleosporomycetidae</taxon>
        <taxon>Mytilinidiales</taxon>
        <taxon>Mytilinidiaceae</taxon>
        <taxon>Lophium</taxon>
    </lineage>
</organism>
<dbReference type="EMBL" id="MU004193">
    <property type="protein sequence ID" value="KAF2492532.1"/>
    <property type="molecule type" value="Genomic_DNA"/>
</dbReference>
<dbReference type="PANTHER" id="PTHR28083">
    <property type="entry name" value="GOOD FOR FULL DBP5 ACTIVITY PROTEIN 2"/>
    <property type="match status" value="1"/>
</dbReference>
<evidence type="ECO:0000313" key="4">
    <source>
        <dbReference type="Proteomes" id="UP000799750"/>
    </source>
</evidence>
<dbReference type="Gene3D" id="3.30.420.10">
    <property type="entry name" value="Ribonuclease H-like superfamily/Ribonuclease H"/>
    <property type="match status" value="1"/>
</dbReference>
<name>A0A6A6QJX9_9PEZI</name>
<dbReference type="AlphaFoldDB" id="A0A6A6QJX9"/>
<dbReference type="InterPro" id="IPR012337">
    <property type="entry name" value="RNaseH-like_sf"/>
</dbReference>
<feature type="compositionally biased region" description="Basic and acidic residues" evidence="1">
    <location>
        <begin position="19"/>
        <end position="28"/>
    </location>
</feature>
<dbReference type="GO" id="GO:0003676">
    <property type="term" value="F:nucleic acid binding"/>
    <property type="evidence" value="ECO:0007669"/>
    <property type="project" value="InterPro"/>
</dbReference>
<protein>
    <recommendedName>
        <fullName evidence="2">Gfd2/YDR514C-like C-terminal domain-containing protein</fullName>
    </recommendedName>
</protein>
<feature type="region of interest" description="Disordered" evidence="1">
    <location>
        <begin position="397"/>
        <end position="433"/>
    </location>
</feature>
<dbReference type="GO" id="GO:0005634">
    <property type="term" value="C:nucleus"/>
    <property type="evidence" value="ECO:0007669"/>
    <property type="project" value="TreeGrafter"/>
</dbReference>
<proteinExistence type="predicted"/>
<gene>
    <name evidence="3" type="ORF">BU16DRAFT_592165</name>
</gene>
<dbReference type="Proteomes" id="UP000799750">
    <property type="component" value="Unassembled WGS sequence"/>
</dbReference>
<dbReference type="SUPFAM" id="SSF53098">
    <property type="entry name" value="Ribonuclease H-like"/>
    <property type="match status" value="1"/>
</dbReference>
<sequence length="433" mass="47220">MPEIAEDLPRHVGKLLMRHGDLLEESRPENALPGTEAPDDGPAEGTERANIVTGFDSAMKADPLPRLEAEKLLEVALGLKFSSLGPSRGGIKRWASPAREDFAKAHPNIAHNAVFVSIDFESLSWMDDTGHPQYGKITELGLAFLDTRALKDVDEPTEWVEQTRAKHYIVDEYAHLRPMVVDKRKHSLDNADKFDYGTSEIVPSRTLGDILKNALRIPDDAASNAENENAEIKYRPIILVAHAYQNEDKYLRSELDISAADLDEIYAIIDTQVMMCGKGQKAPGLRQLLENRYGMHPVNMHNGGNDAVYTLVLVLAHAARKGCGVEEKGGVVDEWLNALKIKIAEEAGGRCENCGGLGHSDEACKEPKGAGLHDVAKALAGLRLDRADAVQEFERTVCAASPEPAEADTLGTKAEGSGVPDDKEKGEVLPKLE</sequence>
<dbReference type="OrthoDB" id="5953249at2759"/>
<dbReference type="PANTHER" id="PTHR28083:SF1">
    <property type="entry name" value="GOOD FOR FULL DBP5 ACTIVITY PROTEIN 2"/>
    <property type="match status" value="1"/>
</dbReference>
<dbReference type="InterPro" id="IPR048519">
    <property type="entry name" value="Gfd2/YDR514C-like_C"/>
</dbReference>
<evidence type="ECO:0000256" key="1">
    <source>
        <dbReference type="SAM" id="MobiDB-lite"/>
    </source>
</evidence>
<dbReference type="InterPro" id="IPR040151">
    <property type="entry name" value="Gfd2/YDR514C-like"/>
</dbReference>
<feature type="compositionally biased region" description="Basic and acidic residues" evidence="1">
    <location>
        <begin position="420"/>
        <end position="433"/>
    </location>
</feature>
<keyword evidence="4" id="KW-1185">Reference proteome</keyword>
<accession>A0A6A6QJX9</accession>
<evidence type="ECO:0000259" key="2">
    <source>
        <dbReference type="Pfam" id="PF21762"/>
    </source>
</evidence>
<reference evidence="3" key="1">
    <citation type="journal article" date="2020" name="Stud. Mycol.">
        <title>101 Dothideomycetes genomes: a test case for predicting lifestyles and emergence of pathogens.</title>
        <authorList>
            <person name="Haridas S."/>
            <person name="Albert R."/>
            <person name="Binder M."/>
            <person name="Bloem J."/>
            <person name="Labutti K."/>
            <person name="Salamov A."/>
            <person name="Andreopoulos B."/>
            <person name="Baker S."/>
            <person name="Barry K."/>
            <person name="Bills G."/>
            <person name="Bluhm B."/>
            <person name="Cannon C."/>
            <person name="Castanera R."/>
            <person name="Culley D."/>
            <person name="Daum C."/>
            <person name="Ezra D."/>
            <person name="Gonzalez J."/>
            <person name="Henrissat B."/>
            <person name="Kuo A."/>
            <person name="Liang C."/>
            <person name="Lipzen A."/>
            <person name="Lutzoni F."/>
            <person name="Magnuson J."/>
            <person name="Mondo S."/>
            <person name="Nolan M."/>
            <person name="Ohm R."/>
            <person name="Pangilinan J."/>
            <person name="Park H.-J."/>
            <person name="Ramirez L."/>
            <person name="Alfaro M."/>
            <person name="Sun H."/>
            <person name="Tritt A."/>
            <person name="Yoshinaga Y."/>
            <person name="Zwiers L.-H."/>
            <person name="Turgeon B."/>
            <person name="Goodwin S."/>
            <person name="Spatafora J."/>
            <person name="Crous P."/>
            <person name="Grigoriev I."/>
        </authorList>
    </citation>
    <scope>NUCLEOTIDE SEQUENCE</scope>
    <source>
        <strain evidence="3">CBS 269.34</strain>
    </source>
</reference>
<dbReference type="InterPro" id="IPR036397">
    <property type="entry name" value="RNaseH_sf"/>
</dbReference>
<dbReference type="Pfam" id="PF21762">
    <property type="entry name" value="DEDDh_C"/>
    <property type="match status" value="1"/>
</dbReference>